<evidence type="ECO:0000313" key="3">
    <source>
        <dbReference type="Proteomes" id="UP001551658"/>
    </source>
</evidence>
<evidence type="ECO:0000259" key="1">
    <source>
        <dbReference type="Pfam" id="PF13358"/>
    </source>
</evidence>
<proteinExistence type="predicted"/>
<reference evidence="2 3" key="1">
    <citation type="submission" date="2024-06" db="EMBL/GenBank/DDBJ databases">
        <title>The Natural Products Discovery Center: Release of the First 8490 Sequenced Strains for Exploring Actinobacteria Biosynthetic Diversity.</title>
        <authorList>
            <person name="Kalkreuter E."/>
            <person name="Kautsar S.A."/>
            <person name="Yang D."/>
            <person name="Bader C.D."/>
            <person name="Teijaro C.N."/>
            <person name="Fluegel L."/>
            <person name="Davis C.M."/>
            <person name="Simpson J.R."/>
            <person name="Lauterbach L."/>
            <person name="Steele A.D."/>
            <person name="Gui C."/>
            <person name="Meng S."/>
            <person name="Li G."/>
            <person name="Viehrig K."/>
            <person name="Ye F."/>
            <person name="Su P."/>
            <person name="Kiefer A.F."/>
            <person name="Nichols A."/>
            <person name="Cepeda A.J."/>
            <person name="Yan W."/>
            <person name="Fan B."/>
            <person name="Jiang Y."/>
            <person name="Adhikari A."/>
            <person name="Zheng C.-J."/>
            <person name="Schuster L."/>
            <person name="Cowan T.M."/>
            <person name="Smanski M.J."/>
            <person name="Chevrette M.G."/>
            <person name="De Carvalho L.P.S."/>
            <person name="Shen B."/>
        </authorList>
    </citation>
    <scope>NUCLEOTIDE SEQUENCE [LARGE SCALE GENOMIC DNA]</scope>
    <source>
        <strain evidence="2 3">NPDC050671</strain>
    </source>
</reference>
<dbReference type="EMBL" id="JBFAIH010000076">
    <property type="protein sequence ID" value="MEV0368208.1"/>
    <property type="molecule type" value="Genomic_DNA"/>
</dbReference>
<feature type="non-terminal residue" evidence="2">
    <location>
        <position position="1"/>
    </location>
</feature>
<accession>A0ABV3FKG9</accession>
<dbReference type="Pfam" id="PF13358">
    <property type="entry name" value="DDE_3"/>
    <property type="match status" value="1"/>
</dbReference>
<organism evidence="2 3">
    <name type="scientific">Nocardia fusca</name>
    <dbReference type="NCBI Taxonomy" id="941183"/>
    <lineage>
        <taxon>Bacteria</taxon>
        <taxon>Bacillati</taxon>
        <taxon>Actinomycetota</taxon>
        <taxon>Actinomycetes</taxon>
        <taxon>Mycobacteriales</taxon>
        <taxon>Nocardiaceae</taxon>
        <taxon>Nocardia</taxon>
    </lineage>
</organism>
<comment type="caution">
    <text evidence="2">The sequence shown here is derived from an EMBL/GenBank/DDBJ whole genome shotgun (WGS) entry which is preliminary data.</text>
</comment>
<keyword evidence="3" id="KW-1185">Reference proteome</keyword>
<dbReference type="RefSeq" id="WP_357988881.1">
    <property type="nucleotide sequence ID" value="NZ_JBFAIH010000076.1"/>
</dbReference>
<sequence>KRAEVREWSAANNVELVFLPTYSSWLNWIESEFAALRYFALNGTDHRSHNEQDAAIGAYIRWRNHHARPKREFAVNSTIRHPDYLPNVG</sequence>
<name>A0ABV3FKG9_9NOCA</name>
<dbReference type="Proteomes" id="UP001551658">
    <property type="component" value="Unassembled WGS sequence"/>
</dbReference>
<gene>
    <name evidence="2" type="ORF">AB0H72_36565</name>
</gene>
<dbReference type="InterPro" id="IPR038717">
    <property type="entry name" value="Tc1-like_DDE_dom"/>
</dbReference>
<feature type="domain" description="Tc1-like transposase DDE" evidence="1">
    <location>
        <begin position="1"/>
        <end position="47"/>
    </location>
</feature>
<protein>
    <submittedName>
        <fullName evidence="2">Transposase</fullName>
    </submittedName>
</protein>
<evidence type="ECO:0000313" key="2">
    <source>
        <dbReference type="EMBL" id="MEV0368208.1"/>
    </source>
</evidence>